<evidence type="ECO:0000313" key="1">
    <source>
        <dbReference type="EMBL" id="KAL3498321.1"/>
    </source>
</evidence>
<evidence type="ECO:0000313" key="2">
    <source>
        <dbReference type="Proteomes" id="UP001630127"/>
    </source>
</evidence>
<comment type="caution">
    <text evidence="1">The sequence shown here is derived from an EMBL/GenBank/DDBJ whole genome shotgun (WGS) entry which is preliminary data.</text>
</comment>
<reference evidence="1 2" key="1">
    <citation type="submission" date="2024-11" db="EMBL/GenBank/DDBJ databases">
        <title>A near-complete genome assembly of Cinchona calisaya.</title>
        <authorList>
            <person name="Lian D.C."/>
            <person name="Zhao X.W."/>
            <person name="Wei L."/>
        </authorList>
    </citation>
    <scope>NUCLEOTIDE SEQUENCE [LARGE SCALE GENOMIC DNA]</scope>
    <source>
        <tissue evidence="1">Nenye</tissue>
    </source>
</reference>
<keyword evidence="2" id="KW-1185">Reference proteome</keyword>
<proteinExistence type="predicted"/>
<dbReference type="AlphaFoldDB" id="A0ABD2XSW1"/>
<protein>
    <submittedName>
        <fullName evidence="1">Uncharacterized protein</fullName>
    </submittedName>
</protein>
<sequence>MKELKRKLNHAYKDEEVYWAQKARAKWLQEGDRNIDFFHASVNSRRRKNSIHKHQRRDDSWCEERKDIEEEISGYYRELFHSSNPQNFVETLTRILAQFQDK</sequence>
<name>A0ABD2XSW1_9GENT</name>
<accession>A0ABD2XSW1</accession>
<dbReference type="EMBL" id="JBJUIK010000017">
    <property type="protein sequence ID" value="KAL3498321.1"/>
    <property type="molecule type" value="Genomic_DNA"/>
</dbReference>
<organism evidence="1 2">
    <name type="scientific">Cinchona calisaya</name>
    <dbReference type="NCBI Taxonomy" id="153742"/>
    <lineage>
        <taxon>Eukaryota</taxon>
        <taxon>Viridiplantae</taxon>
        <taxon>Streptophyta</taxon>
        <taxon>Embryophyta</taxon>
        <taxon>Tracheophyta</taxon>
        <taxon>Spermatophyta</taxon>
        <taxon>Magnoliopsida</taxon>
        <taxon>eudicotyledons</taxon>
        <taxon>Gunneridae</taxon>
        <taxon>Pentapetalae</taxon>
        <taxon>asterids</taxon>
        <taxon>lamiids</taxon>
        <taxon>Gentianales</taxon>
        <taxon>Rubiaceae</taxon>
        <taxon>Cinchonoideae</taxon>
        <taxon>Cinchoneae</taxon>
        <taxon>Cinchona</taxon>
    </lineage>
</organism>
<gene>
    <name evidence="1" type="ORF">ACH5RR_041053</name>
</gene>
<dbReference type="Proteomes" id="UP001630127">
    <property type="component" value="Unassembled WGS sequence"/>
</dbReference>